<dbReference type="InterPro" id="IPR012334">
    <property type="entry name" value="Pectin_lyas_fold"/>
</dbReference>
<dbReference type="GO" id="GO:0009279">
    <property type="term" value="C:cell outer membrane"/>
    <property type="evidence" value="ECO:0007669"/>
    <property type="project" value="TreeGrafter"/>
</dbReference>
<comment type="catalytic activity">
    <reaction evidence="5">
        <text>[(1-&gt;4)-alpha-D-galacturonosyl methyl ester](n) + n H2O = [(1-&gt;4)-alpha-D-galacturonosyl](n) + n methanol + n H(+)</text>
        <dbReference type="Rhea" id="RHEA:22380"/>
        <dbReference type="Rhea" id="RHEA-COMP:14570"/>
        <dbReference type="Rhea" id="RHEA-COMP:14573"/>
        <dbReference type="ChEBI" id="CHEBI:15377"/>
        <dbReference type="ChEBI" id="CHEBI:15378"/>
        <dbReference type="ChEBI" id="CHEBI:17790"/>
        <dbReference type="ChEBI" id="CHEBI:140522"/>
        <dbReference type="ChEBI" id="CHEBI:140523"/>
        <dbReference type="EC" id="3.1.1.11"/>
    </reaction>
</comment>
<sequence>MITVSKYGNGDFRTIQNAIDSIPEKNKQRVIINIKPGSYKEKINITKSFISLIGEDVKNTIITFNDSANVLLPSGEKMRTFNSYTVFIDGDDFIAENISFENSAGDGSIVGQAVAAYVDGDRASFKNCEFLGCQDTLFTGPLPPKPIEGNTFGGPKEGKPRRNVRQYYENCYIRGDIDFIFGSATAVFNKCEIFSNNRNMKVNGFITAASTPRENKFGYVFIECKFESNSAPSTVYLGRPWRDYAKTAFLNCYMGEHIIQEGIHNWNKKDAEKLVDYVEYNSYGPGALMDKRVSWLRILNKEEAEEYSISNILSGNDNWNPHKI</sequence>
<dbReference type="UniPathway" id="UPA00545">
    <property type="reaction ID" value="UER00823"/>
</dbReference>
<accession>A0A1W1XDJ0</accession>
<keyword evidence="8" id="KW-1185">Reference proteome</keyword>
<evidence type="ECO:0000256" key="4">
    <source>
        <dbReference type="PROSITE-ProRule" id="PRU10040"/>
    </source>
</evidence>
<dbReference type="Proteomes" id="UP000192468">
    <property type="component" value="Unassembled WGS sequence"/>
</dbReference>
<proteinExistence type="inferred from homology"/>
<evidence type="ECO:0000313" key="8">
    <source>
        <dbReference type="Proteomes" id="UP000192468"/>
    </source>
</evidence>
<organism evidence="7 8">
    <name type="scientific">Clostridium acidisoli DSM 12555</name>
    <dbReference type="NCBI Taxonomy" id="1121291"/>
    <lineage>
        <taxon>Bacteria</taxon>
        <taxon>Bacillati</taxon>
        <taxon>Bacillota</taxon>
        <taxon>Clostridia</taxon>
        <taxon>Eubacteriales</taxon>
        <taxon>Clostridiaceae</taxon>
        <taxon>Clostridium</taxon>
    </lineage>
</organism>
<dbReference type="Gene3D" id="2.160.20.10">
    <property type="entry name" value="Single-stranded right-handed beta-helix, Pectin lyase-like"/>
    <property type="match status" value="1"/>
</dbReference>
<reference evidence="7 8" key="1">
    <citation type="submission" date="2017-04" db="EMBL/GenBank/DDBJ databases">
        <authorList>
            <person name="Afonso C.L."/>
            <person name="Miller P.J."/>
            <person name="Scott M.A."/>
            <person name="Spackman E."/>
            <person name="Goraichik I."/>
            <person name="Dimitrov K.M."/>
            <person name="Suarez D.L."/>
            <person name="Swayne D.E."/>
        </authorList>
    </citation>
    <scope>NUCLEOTIDE SEQUENCE [LARGE SCALE GENOMIC DNA]</scope>
    <source>
        <strain evidence="7 8">DSM 12555</strain>
    </source>
</reference>
<dbReference type="PANTHER" id="PTHR31321">
    <property type="entry name" value="ACYL-COA THIOESTER HYDROLASE YBHC-RELATED"/>
    <property type="match status" value="1"/>
</dbReference>
<name>A0A1W1XDJ0_9CLOT</name>
<dbReference type="InterPro" id="IPR033131">
    <property type="entry name" value="Pectinesterase_Asp_AS"/>
</dbReference>
<dbReference type="EMBL" id="FWXH01000003">
    <property type="protein sequence ID" value="SMC21940.1"/>
    <property type="molecule type" value="Genomic_DNA"/>
</dbReference>
<dbReference type="STRING" id="1121291.SAMN02745134_01496"/>
<dbReference type="RefSeq" id="WP_341435447.1">
    <property type="nucleotide sequence ID" value="NZ_FWXH01000003.1"/>
</dbReference>
<protein>
    <recommendedName>
        <fullName evidence="5">Pectinesterase</fullName>
        <ecNumber evidence="5">3.1.1.11</ecNumber>
    </recommendedName>
</protein>
<feature type="active site" evidence="4">
    <location>
        <position position="178"/>
    </location>
</feature>
<evidence type="ECO:0000256" key="2">
    <source>
        <dbReference type="ARBA" id="ARBA00022801"/>
    </source>
</evidence>
<feature type="domain" description="Pectinesterase catalytic" evidence="6">
    <location>
        <begin position="2"/>
        <end position="139"/>
    </location>
</feature>
<gene>
    <name evidence="7" type="ORF">SAMN02745134_01496</name>
</gene>
<dbReference type="SUPFAM" id="SSF51126">
    <property type="entry name" value="Pectin lyase-like"/>
    <property type="match status" value="1"/>
</dbReference>
<dbReference type="PROSITE" id="PS00503">
    <property type="entry name" value="PECTINESTERASE_2"/>
    <property type="match status" value="1"/>
</dbReference>
<dbReference type="PANTHER" id="PTHR31321:SF57">
    <property type="entry name" value="PECTINESTERASE 53-RELATED"/>
    <property type="match status" value="1"/>
</dbReference>
<keyword evidence="3 5" id="KW-0063">Aspartyl esterase</keyword>
<comment type="similarity">
    <text evidence="1">Belongs to the pectinesterase family.</text>
</comment>
<dbReference type="InterPro" id="IPR011050">
    <property type="entry name" value="Pectin_lyase_fold/virulence"/>
</dbReference>
<dbReference type="Pfam" id="PF01095">
    <property type="entry name" value="Pectinesterase"/>
    <property type="match status" value="2"/>
</dbReference>
<keyword evidence="2 5" id="KW-0378">Hydrolase</keyword>
<dbReference type="EC" id="3.1.1.11" evidence="5"/>
<evidence type="ECO:0000256" key="5">
    <source>
        <dbReference type="RuleBase" id="RU000589"/>
    </source>
</evidence>
<dbReference type="GO" id="GO:0030599">
    <property type="term" value="F:pectinesterase activity"/>
    <property type="evidence" value="ECO:0007669"/>
    <property type="project" value="UniProtKB-UniRule"/>
</dbReference>
<dbReference type="GO" id="GO:0045490">
    <property type="term" value="P:pectin catabolic process"/>
    <property type="evidence" value="ECO:0007669"/>
    <property type="project" value="UniProtKB-UniRule"/>
</dbReference>
<dbReference type="GO" id="GO:0042545">
    <property type="term" value="P:cell wall modification"/>
    <property type="evidence" value="ECO:0007669"/>
    <property type="project" value="UniProtKB-UniRule"/>
</dbReference>
<dbReference type="InterPro" id="IPR000070">
    <property type="entry name" value="Pectinesterase_cat"/>
</dbReference>
<evidence type="ECO:0000256" key="1">
    <source>
        <dbReference type="ARBA" id="ARBA00008891"/>
    </source>
</evidence>
<comment type="pathway">
    <text evidence="5">Glycan metabolism; pectin degradation; 2-dehydro-3-deoxy-D-gluconate from pectin: step 1/5.</text>
</comment>
<dbReference type="AlphaFoldDB" id="A0A1W1XDJ0"/>
<evidence type="ECO:0000259" key="6">
    <source>
        <dbReference type="Pfam" id="PF01095"/>
    </source>
</evidence>
<evidence type="ECO:0000313" key="7">
    <source>
        <dbReference type="EMBL" id="SMC21940.1"/>
    </source>
</evidence>
<feature type="domain" description="Pectinesterase catalytic" evidence="6">
    <location>
        <begin position="164"/>
        <end position="316"/>
    </location>
</feature>
<evidence type="ECO:0000256" key="3">
    <source>
        <dbReference type="ARBA" id="ARBA00023085"/>
    </source>
</evidence>